<keyword evidence="1" id="KW-0677">Repeat</keyword>
<evidence type="ECO:0000256" key="1">
    <source>
        <dbReference type="ARBA" id="ARBA00022737"/>
    </source>
</evidence>
<dbReference type="SMART" id="SM00028">
    <property type="entry name" value="TPR"/>
    <property type="match status" value="3"/>
</dbReference>
<evidence type="ECO:0000256" key="2">
    <source>
        <dbReference type="ARBA" id="ARBA00022803"/>
    </source>
</evidence>
<dbReference type="KEGG" id="tpi:TREPR_2646"/>
<dbReference type="PROSITE" id="PS50005">
    <property type="entry name" value="TPR"/>
    <property type="match status" value="2"/>
</dbReference>
<feature type="compositionally biased region" description="Basic and acidic residues" evidence="4">
    <location>
        <begin position="310"/>
        <end position="325"/>
    </location>
</feature>
<feature type="signal peptide" evidence="5">
    <location>
        <begin position="1"/>
        <end position="19"/>
    </location>
</feature>
<dbReference type="HOGENOM" id="CLU_905955_0_0_12"/>
<feature type="region of interest" description="Disordered" evidence="4">
    <location>
        <begin position="310"/>
        <end position="341"/>
    </location>
</feature>
<keyword evidence="7" id="KW-1185">Reference proteome</keyword>
<gene>
    <name evidence="6" type="ordered locus">TREPR_2646</name>
</gene>
<name>F5YR87_TREPZ</name>
<reference evidence="6 7" key="2">
    <citation type="journal article" date="2011" name="ISME J.">
        <title>RNA-seq reveals cooperative metabolic interactions between two termite-gut spirochete species in co-culture.</title>
        <authorList>
            <person name="Rosenthal A.Z."/>
            <person name="Matson E.G."/>
            <person name="Eldar A."/>
            <person name="Leadbetter J.R."/>
        </authorList>
    </citation>
    <scope>NUCLEOTIDE SEQUENCE [LARGE SCALE GENOMIC DNA]</scope>
    <source>
        <strain evidence="7">ATCC BAA-887 / DSM 12427 / ZAS-2</strain>
    </source>
</reference>
<keyword evidence="2 3" id="KW-0802">TPR repeat</keyword>
<dbReference type="Gene3D" id="1.25.40.10">
    <property type="entry name" value="Tetratricopeptide repeat domain"/>
    <property type="match status" value="2"/>
</dbReference>
<dbReference type="OrthoDB" id="359593at2"/>
<dbReference type="InterPro" id="IPR011990">
    <property type="entry name" value="TPR-like_helical_dom_sf"/>
</dbReference>
<evidence type="ECO:0000256" key="4">
    <source>
        <dbReference type="SAM" id="MobiDB-lite"/>
    </source>
</evidence>
<dbReference type="Proteomes" id="UP000009223">
    <property type="component" value="Chromosome"/>
</dbReference>
<dbReference type="SUPFAM" id="SSF48452">
    <property type="entry name" value="TPR-like"/>
    <property type="match status" value="1"/>
</dbReference>
<dbReference type="Pfam" id="PF13424">
    <property type="entry name" value="TPR_12"/>
    <property type="match status" value="1"/>
</dbReference>
<evidence type="ECO:0000256" key="5">
    <source>
        <dbReference type="SAM" id="SignalP"/>
    </source>
</evidence>
<feature type="repeat" description="TPR" evidence="3">
    <location>
        <begin position="60"/>
        <end position="93"/>
    </location>
</feature>
<sequence>MKRPALLLFFSIFCFFSCASGGVTTAEEYYSLGMAYFDMGKYAEAEKWLNRARMMDKTKVASEYNLGRIAFETGRYQDAVRHFDRILAKDKDNVMALKAAAYTRIKTSEFVLAEGLYSRVLTLEPESVDQGYNYALVLMALEKPEQAEDVLLKYQVAMADNKDTLLLLARARKALNKVEAVDDYNEWLQTNSDNTVRYEYAQVLESAQFYARALEEYRTVVNALPQGQSASPPVPGTLDRASVRFTIARLLLIADPEKTDGITELETAITDGFSDTEKLEILLTEPGISAASKDEIHRVIENLEKAKLDAEKAEAEKAEAEAKEPPEDDGQDSIDDAAMEG</sequence>
<dbReference type="InterPro" id="IPR051685">
    <property type="entry name" value="Ycf3/AcsC/BcsC/TPR_MFPF"/>
</dbReference>
<evidence type="ECO:0000313" key="6">
    <source>
        <dbReference type="EMBL" id="AEF83588.1"/>
    </source>
</evidence>
<proteinExistence type="predicted"/>
<dbReference type="EMBL" id="CP001843">
    <property type="protein sequence ID" value="AEF83588.1"/>
    <property type="molecule type" value="Genomic_DNA"/>
</dbReference>
<feature type="repeat" description="TPR" evidence="3">
    <location>
        <begin position="26"/>
        <end position="59"/>
    </location>
</feature>
<organism evidence="6 7">
    <name type="scientific">Treponema primitia (strain ATCC BAA-887 / DSM 12427 / ZAS-2)</name>
    <dbReference type="NCBI Taxonomy" id="545694"/>
    <lineage>
        <taxon>Bacteria</taxon>
        <taxon>Pseudomonadati</taxon>
        <taxon>Spirochaetota</taxon>
        <taxon>Spirochaetia</taxon>
        <taxon>Spirochaetales</taxon>
        <taxon>Treponemataceae</taxon>
        <taxon>Treponema</taxon>
    </lineage>
</organism>
<dbReference type="PANTHER" id="PTHR44943">
    <property type="entry name" value="CELLULOSE SYNTHASE OPERON PROTEIN C"/>
    <property type="match status" value="1"/>
</dbReference>
<reference evidence="7" key="1">
    <citation type="submission" date="2009-12" db="EMBL/GenBank/DDBJ databases">
        <title>Complete sequence of Treponema primitia strain ZAS-2.</title>
        <authorList>
            <person name="Tetu S.G."/>
            <person name="Matson E."/>
            <person name="Ren Q."/>
            <person name="Seshadri R."/>
            <person name="Elbourne L."/>
            <person name="Hassan K.A."/>
            <person name="Durkin A."/>
            <person name="Radune D."/>
            <person name="Mohamoud Y."/>
            <person name="Shay R."/>
            <person name="Jin S."/>
            <person name="Zhang X."/>
            <person name="Lucey K."/>
            <person name="Ballor N.R."/>
            <person name="Ottesen E."/>
            <person name="Rosenthal R."/>
            <person name="Allen A."/>
            <person name="Leadbetter J.R."/>
            <person name="Paulsen I.T."/>
        </authorList>
    </citation>
    <scope>NUCLEOTIDE SEQUENCE [LARGE SCALE GENOMIC DNA]</scope>
    <source>
        <strain evidence="7">ATCC BAA-887 / DSM 12427 / ZAS-2</strain>
    </source>
</reference>
<dbReference type="STRING" id="545694.TREPR_2646"/>
<accession>F5YR87</accession>
<feature type="chain" id="PRO_5005676805" evidence="5">
    <location>
        <begin position="20"/>
        <end position="341"/>
    </location>
</feature>
<dbReference type="AlphaFoldDB" id="F5YR87"/>
<dbReference type="PANTHER" id="PTHR44943:SF8">
    <property type="entry name" value="TPR REPEAT-CONTAINING PROTEIN MJ0263"/>
    <property type="match status" value="1"/>
</dbReference>
<evidence type="ECO:0000313" key="7">
    <source>
        <dbReference type="Proteomes" id="UP000009223"/>
    </source>
</evidence>
<protein>
    <submittedName>
        <fullName evidence="6">Tetratricopeptide repeat protein</fullName>
    </submittedName>
</protein>
<dbReference type="RefSeq" id="WP_015707578.1">
    <property type="nucleotide sequence ID" value="NC_015578.1"/>
</dbReference>
<dbReference type="InterPro" id="IPR019734">
    <property type="entry name" value="TPR_rpt"/>
</dbReference>
<keyword evidence="5" id="KW-0732">Signal</keyword>
<evidence type="ECO:0000256" key="3">
    <source>
        <dbReference type="PROSITE-ProRule" id="PRU00339"/>
    </source>
</evidence>
<feature type="compositionally biased region" description="Acidic residues" evidence="4">
    <location>
        <begin position="326"/>
        <end position="341"/>
    </location>
</feature>